<protein>
    <submittedName>
        <fullName evidence="2">Uncharacterized protein</fullName>
    </submittedName>
</protein>
<dbReference type="PANTHER" id="PTHR36022:SF1">
    <property type="entry name" value="GPI-ANCHORED ADHESIN-LIKE PROTEIN"/>
    <property type="match status" value="1"/>
</dbReference>
<dbReference type="EMBL" id="OU503041">
    <property type="protein sequence ID" value="CAI9762924.1"/>
    <property type="molecule type" value="Genomic_DNA"/>
</dbReference>
<gene>
    <name evidence="2" type="ORF">FPE_LOCUS10354</name>
</gene>
<reference evidence="2" key="1">
    <citation type="submission" date="2023-05" db="EMBL/GenBank/DDBJ databases">
        <authorList>
            <person name="Huff M."/>
        </authorList>
    </citation>
    <scope>NUCLEOTIDE SEQUENCE</scope>
</reference>
<dbReference type="AlphaFoldDB" id="A0AAD2DQW3"/>
<feature type="compositionally biased region" description="Basic residues" evidence="1">
    <location>
        <begin position="1"/>
        <end position="12"/>
    </location>
</feature>
<accession>A0AAD2DQW3</accession>
<evidence type="ECO:0000256" key="1">
    <source>
        <dbReference type="SAM" id="MobiDB-lite"/>
    </source>
</evidence>
<evidence type="ECO:0000313" key="2">
    <source>
        <dbReference type="EMBL" id="CAI9762924.1"/>
    </source>
</evidence>
<keyword evidence="3" id="KW-1185">Reference proteome</keyword>
<feature type="region of interest" description="Disordered" evidence="1">
    <location>
        <begin position="166"/>
        <end position="190"/>
    </location>
</feature>
<organism evidence="2 3">
    <name type="scientific">Fraxinus pennsylvanica</name>
    <dbReference type="NCBI Taxonomy" id="56036"/>
    <lineage>
        <taxon>Eukaryota</taxon>
        <taxon>Viridiplantae</taxon>
        <taxon>Streptophyta</taxon>
        <taxon>Embryophyta</taxon>
        <taxon>Tracheophyta</taxon>
        <taxon>Spermatophyta</taxon>
        <taxon>Magnoliopsida</taxon>
        <taxon>eudicotyledons</taxon>
        <taxon>Gunneridae</taxon>
        <taxon>Pentapetalae</taxon>
        <taxon>asterids</taxon>
        <taxon>lamiids</taxon>
        <taxon>Lamiales</taxon>
        <taxon>Oleaceae</taxon>
        <taxon>Oleeae</taxon>
        <taxon>Fraxinus</taxon>
    </lineage>
</organism>
<sequence>MENDSRKKKHANTKKDISENRSPLQDLNAQVLILRKNCSKNCTNSSYSSSSTKTLLTKKPKRQFKFTNCATQKSATAGGGSSIVLRSKENDIRKKPISQKLRKNHPLLYHRKINKKSNLSSRPRNPVNTLKKGFEGVGEKLKNLQESGPGKMSWGTGLEFANLDDNKNIREDSTSRTIDSNSSTATKTPPIEASVSPEIQCGSHSKVLVSAAAVTPICYGAGHLVLGVTDKRKCRSRGILTVGCENANLFEYGSNEGKMFDESQASLIPLPGEASLHWLLSPCDEEHEGNESDLEKKLERCRMIPGNDSVLLDLGSSPSTSSGNASDFIRDFDSSGVSSNVGDTESTGKTRNVLLSPRRVPEQHAISEPSSRKIDEFFLVDTPHCTPMGKAINSQEDKDYSYNQIGDSAAVSVGSLSSGNVIQTPDSNSSSERHIDDYEHQRLHFEPESVTEILHGVSLSPRNKMSICDAPAFDMHCTNLASHSHSVDLNQLPQQSSGKTSSVFDSMSENLSLSQMRISWRDGLVSQTYEMDRFDCCRCLSDEEVDAESEGCSDKRKMAYPGTESSANKECDVLRNSGFKSPGIQIGRFATKTTSFKSDNYENLFDKSAGWCHPDLDLHL</sequence>
<dbReference type="PANTHER" id="PTHR36022">
    <property type="entry name" value="GPI-ANCHORED ADHESIN-LIKE PROTEIN"/>
    <property type="match status" value="1"/>
</dbReference>
<evidence type="ECO:0000313" key="3">
    <source>
        <dbReference type="Proteomes" id="UP000834106"/>
    </source>
</evidence>
<proteinExistence type="predicted"/>
<name>A0AAD2DQW3_9LAMI</name>
<feature type="compositionally biased region" description="Polar residues" evidence="1">
    <location>
        <begin position="175"/>
        <end position="187"/>
    </location>
</feature>
<dbReference type="Proteomes" id="UP000834106">
    <property type="component" value="Chromosome 6"/>
</dbReference>
<feature type="region of interest" description="Disordered" evidence="1">
    <location>
        <begin position="1"/>
        <end position="25"/>
    </location>
</feature>